<accession>A0AA38TIK7</accession>
<dbReference type="SUPFAM" id="SSF52200">
    <property type="entry name" value="Toll/Interleukin receptor TIR domain"/>
    <property type="match status" value="1"/>
</dbReference>
<dbReference type="PANTHER" id="PTHR32009:SF109">
    <property type="entry name" value="TOLL-INTERLEUKIN-RESISTANCE (TIR) DOMAIN FAMILY PROTEIN"/>
    <property type="match status" value="1"/>
</dbReference>
<dbReference type="EMBL" id="JARYMX010000004">
    <property type="protein sequence ID" value="KAJ9554671.1"/>
    <property type="molecule type" value="Genomic_DNA"/>
</dbReference>
<evidence type="ECO:0000256" key="2">
    <source>
        <dbReference type="SAM" id="Coils"/>
    </source>
</evidence>
<dbReference type="InterPro" id="IPR000157">
    <property type="entry name" value="TIR_dom"/>
</dbReference>
<dbReference type="GO" id="GO:0007165">
    <property type="term" value="P:signal transduction"/>
    <property type="evidence" value="ECO:0007669"/>
    <property type="project" value="InterPro"/>
</dbReference>
<gene>
    <name evidence="4" type="ORF">OSB04_018716</name>
</gene>
<keyword evidence="5" id="KW-1185">Reference proteome</keyword>
<evidence type="ECO:0000313" key="5">
    <source>
        <dbReference type="Proteomes" id="UP001172457"/>
    </source>
</evidence>
<proteinExistence type="predicted"/>
<dbReference type="Gene3D" id="3.40.50.10140">
    <property type="entry name" value="Toll/interleukin-1 receptor homology (TIR) domain"/>
    <property type="match status" value="1"/>
</dbReference>
<comment type="caution">
    <text evidence="4">The sequence shown here is derived from an EMBL/GenBank/DDBJ whole genome shotgun (WGS) entry which is preliminary data.</text>
</comment>
<evidence type="ECO:0000259" key="3">
    <source>
        <dbReference type="PROSITE" id="PS50104"/>
    </source>
</evidence>
<keyword evidence="1" id="KW-0520">NAD</keyword>
<dbReference type="Pfam" id="PF01582">
    <property type="entry name" value="TIR"/>
    <property type="match status" value="1"/>
</dbReference>
<sequence length="202" mass="23036">MENVGVELFSGFDAVIGRIEDEGMSTLMKFIKKQLKEKCDSLIKGIKEDVQKLENTLIDQGTVTEIWEGVFEEALEYKEQSTVKSNLIKLMEEDNNSLKKELRGTANQLETLDDQTLPQGRKIGPSLLKAIEESHIVVIVFSENYADSSWCLQELAHIMKCKDERGLIVIPIFYHVDSSEVRKQKGKYGETLAKHESENKKR</sequence>
<evidence type="ECO:0000256" key="1">
    <source>
        <dbReference type="ARBA" id="ARBA00023027"/>
    </source>
</evidence>
<reference evidence="4" key="1">
    <citation type="submission" date="2023-03" db="EMBL/GenBank/DDBJ databases">
        <title>Chromosome-scale reference genome and RAD-based genetic map of yellow starthistle (Centaurea solstitialis) reveal putative structural variation and QTLs associated with invader traits.</title>
        <authorList>
            <person name="Reatini B."/>
            <person name="Cang F.A."/>
            <person name="Jiang Q."/>
            <person name="Mckibben M.T.W."/>
            <person name="Barker M.S."/>
            <person name="Rieseberg L.H."/>
            <person name="Dlugosch K.M."/>
        </authorList>
    </citation>
    <scope>NUCLEOTIDE SEQUENCE</scope>
    <source>
        <strain evidence="4">CAN-66</strain>
        <tissue evidence="4">Leaf</tissue>
    </source>
</reference>
<dbReference type="AlphaFoldDB" id="A0AA38TIK7"/>
<name>A0AA38TIK7_9ASTR</name>
<feature type="domain" description="TIR" evidence="3">
    <location>
        <begin position="69"/>
        <end position="202"/>
    </location>
</feature>
<feature type="coiled-coil region" evidence="2">
    <location>
        <begin position="88"/>
        <end position="115"/>
    </location>
</feature>
<organism evidence="4 5">
    <name type="scientific">Centaurea solstitialis</name>
    <name type="common">yellow star-thistle</name>
    <dbReference type="NCBI Taxonomy" id="347529"/>
    <lineage>
        <taxon>Eukaryota</taxon>
        <taxon>Viridiplantae</taxon>
        <taxon>Streptophyta</taxon>
        <taxon>Embryophyta</taxon>
        <taxon>Tracheophyta</taxon>
        <taxon>Spermatophyta</taxon>
        <taxon>Magnoliopsida</taxon>
        <taxon>eudicotyledons</taxon>
        <taxon>Gunneridae</taxon>
        <taxon>Pentapetalae</taxon>
        <taxon>asterids</taxon>
        <taxon>campanulids</taxon>
        <taxon>Asterales</taxon>
        <taxon>Asteraceae</taxon>
        <taxon>Carduoideae</taxon>
        <taxon>Cardueae</taxon>
        <taxon>Centaureinae</taxon>
        <taxon>Centaurea</taxon>
    </lineage>
</organism>
<dbReference type="SMART" id="SM00255">
    <property type="entry name" value="TIR"/>
    <property type="match status" value="1"/>
</dbReference>
<dbReference type="PROSITE" id="PS50104">
    <property type="entry name" value="TIR"/>
    <property type="match status" value="1"/>
</dbReference>
<keyword evidence="2" id="KW-0175">Coiled coil</keyword>
<evidence type="ECO:0000313" key="4">
    <source>
        <dbReference type="EMBL" id="KAJ9554671.1"/>
    </source>
</evidence>
<protein>
    <recommendedName>
        <fullName evidence="3">TIR domain-containing protein</fullName>
    </recommendedName>
</protein>
<dbReference type="Proteomes" id="UP001172457">
    <property type="component" value="Chromosome 4"/>
</dbReference>
<dbReference type="PANTHER" id="PTHR32009">
    <property type="entry name" value="TMV RESISTANCE PROTEIN N-LIKE"/>
    <property type="match status" value="1"/>
</dbReference>
<dbReference type="InterPro" id="IPR035897">
    <property type="entry name" value="Toll_tir_struct_dom_sf"/>
</dbReference>